<accession>A0A6I6MK54</accession>
<dbReference type="InterPro" id="IPR012347">
    <property type="entry name" value="Ferritin-like"/>
</dbReference>
<dbReference type="RefSeq" id="WP_158766509.1">
    <property type="nucleotide sequence ID" value="NZ_CP047045.1"/>
</dbReference>
<dbReference type="InterPro" id="IPR019052">
    <property type="entry name" value="DUF2383"/>
</dbReference>
<reference evidence="3" key="1">
    <citation type="submission" date="2019-12" db="EMBL/GenBank/DDBJ databases">
        <title>Complete genome of Terracaulis silvestris 0127_4.</title>
        <authorList>
            <person name="Vieira S."/>
            <person name="Riedel T."/>
            <person name="Sproer C."/>
            <person name="Pascual J."/>
            <person name="Boedeker C."/>
            <person name="Overmann J."/>
        </authorList>
    </citation>
    <scope>NUCLEOTIDE SEQUENCE [LARGE SCALE GENOMIC DNA]</scope>
    <source>
        <strain evidence="3">0127_4</strain>
    </source>
</reference>
<dbReference type="Pfam" id="PF09537">
    <property type="entry name" value="DUF2383"/>
    <property type="match status" value="1"/>
</dbReference>
<sequence length="153" mass="17421">MATRYADIPVLNHIATILTDARRLYHRAARLADDDRDVVNRIELTLGERSMLLTEIQERMRTLGEPPKPNGSMLGAAHMAFLDVRSVFERDVKSALVEVSRGEKYLSDELRKAMRREDVSADTRAFLGVVLDRIVSGEMRFAGKREEVEHRAL</sequence>
<organism evidence="2 3">
    <name type="scientific">Terricaulis silvestris</name>
    <dbReference type="NCBI Taxonomy" id="2686094"/>
    <lineage>
        <taxon>Bacteria</taxon>
        <taxon>Pseudomonadati</taxon>
        <taxon>Pseudomonadota</taxon>
        <taxon>Alphaproteobacteria</taxon>
        <taxon>Caulobacterales</taxon>
        <taxon>Caulobacteraceae</taxon>
        <taxon>Terricaulis</taxon>
    </lineage>
</organism>
<dbReference type="Proteomes" id="UP000431269">
    <property type="component" value="Chromosome"/>
</dbReference>
<evidence type="ECO:0000313" key="3">
    <source>
        <dbReference type="Proteomes" id="UP000431269"/>
    </source>
</evidence>
<evidence type="ECO:0000259" key="1">
    <source>
        <dbReference type="Pfam" id="PF09537"/>
    </source>
</evidence>
<gene>
    <name evidence="2" type="ORF">DSM104635_02515</name>
</gene>
<dbReference type="Gene3D" id="1.20.1260.10">
    <property type="match status" value="1"/>
</dbReference>
<name>A0A6I6MK54_9CAUL</name>
<dbReference type="AlphaFoldDB" id="A0A6I6MK54"/>
<dbReference type="EMBL" id="CP047045">
    <property type="protein sequence ID" value="QGZ95665.1"/>
    <property type="molecule type" value="Genomic_DNA"/>
</dbReference>
<proteinExistence type="predicted"/>
<dbReference type="KEGG" id="tsv:DSM104635_02515"/>
<feature type="domain" description="DUF2383" evidence="1">
    <location>
        <begin position="10"/>
        <end position="115"/>
    </location>
</feature>
<keyword evidence="3" id="KW-1185">Reference proteome</keyword>
<evidence type="ECO:0000313" key="2">
    <source>
        <dbReference type="EMBL" id="QGZ95665.1"/>
    </source>
</evidence>
<protein>
    <recommendedName>
        <fullName evidence="1">DUF2383 domain-containing protein</fullName>
    </recommendedName>
</protein>